<dbReference type="Proteomes" id="UP001148313">
    <property type="component" value="Unassembled WGS sequence"/>
</dbReference>
<accession>A0ABT4VT22</accession>
<keyword evidence="2" id="KW-1185">Reference proteome</keyword>
<sequence length="151" mass="17200">MSLTFDMDSWAHLEHFRRKVLAFAGDDLNGEPALECANAGWLICDWVFKELGTATGFTRLGDFQEDVRVNCVELAYLQDLAVSYKHKTITMYKPRLRAAKRHRGAFSKDFSRDFDVSGLKLEIDGGSTAWMDDVLHAAVAYWDDYFGRHGL</sequence>
<evidence type="ECO:0000313" key="2">
    <source>
        <dbReference type="Proteomes" id="UP001148313"/>
    </source>
</evidence>
<comment type="caution">
    <text evidence="1">The sequence shown here is derived from an EMBL/GenBank/DDBJ whole genome shotgun (WGS) entry which is preliminary data.</text>
</comment>
<gene>
    <name evidence="1" type="ORF">OOZ53_21060</name>
</gene>
<protein>
    <submittedName>
        <fullName evidence="1">Uncharacterized protein</fullName>
    </submittedName>
</protein>
<reference evidence="1" key="1">
    <citation type="submission" date="2022-11" db="EMBL/GenBank/DDBJ databases">
        <title>Hoeflea poritis sp. nov., isolated from scleractinian coral Porites lutea.</title>
        <authorList>
            <person name="Zhang G."/>
            <person name="Wei Q."/>
            <person name="Cai L."/>
        </authorList>
    </citation>
    <scope>NUCLEOTIDE SEQUENCE</scope>
    <source>
        <strain evidence="1">E7-10</strain>
    </source>
</reference>
<dbReference type="RefSeq" id="WP_271091705.1">
    <property type="nucleotide sequence ID" value="NZ_JAPJZH010000016.1"/>
</dbReference>
<organism evidence="1 2">
    <name type="scientific">Hoeflea poritis</name>
    <dbReference type="NCBI Taxonomy" id="2993659"/>
    <lineage>
        <taxon>Bacteria</taxon>
        <taxon>Pseudomonadati</taxon>
        <taxon>Pseudomonadota</taxon>
        <taxon>Alphaproteobacteria</taxon>
        <taxon>Hyphomicrobiales</taxon>
        <taxon>Rhizobiaceae</taxon>
        <taxon>Hoeflea</taxon>
    </lineage>
</organism>
<proteinExistence type="predicted"/>
<evidence type="ECO:0000313" key="1">
    <source>
        <dbReference type="EMBL" id="MDA4847862.1"/>
    </source>
</evidence>
<dbReference type="EMBL" id="JAPJZH010000016">
    <property type="protein sequence ID" value="MDA4847862.1"/>
    <property type="molecule type" value="Genomic_DNA"/>
</dbReference>
<name>A0ABT4VT22_9HYPH</name>